<dbReference type="KEGG" id="emar:D1013_07290"/>
<dbReference type="InterPro" id="IPR038729">
    <property type="entry name" value="Rad50/SbcC_AAA"/>
</dbReference>
<keyword evidence="3" id="KW-0547">Nucleotide-binding</keyword>
<feature type="domain" description="ATPase AAA-type core" evidence="1">
    <location>
        <begin position="859"/>
        <end position="930"/>
    </location>
</feature>
<accession>A0A3G2L4I1</accession>
<keyword evidence="4" id="KW-1185">Reference proteome</keyword>
<protein>
    <submittedName>
        <fullName evidence="3">ATP-binding protein</fullName>
    </submittedName>
</protein>
<organism evidence="3 4">
    <name type="scientific">Euzebyella marina</name>
    <dbReference type="NCBI Taxonomy" id="1761453"/>
    <lineage>
        <taxon>Bacteria</taxon>
        <taxon>Pseudomonadati</taxon>
        <taxon>Bacteroidota</taxon>
        <taxon>Flavobacteriia</taxon>
        <taxon>Flavobacteriales</taxon>
        <taxon>Flavobacteriaceae</taxon>
        <taxon>Euzebyella</taxon>
    </lineage>
</organism>
<gene>
    <name evidence="3" type="ORF">D1013_07290</name>
</gene>
<evidence type="ECO:0000259" key="2">
    <source>
        <dbReference type="Pfam" id="PF13476"/>
    </source>
</evidence>
<dbReference type="Pfam" id="PF13476">
    <property type="entry name" value="AAA_23"/>
    <property type="match status" value="1"/>
</dbReference>
<dbReference type="InterPro" id="IPR054787">
    <property type="entry name" value="TrlF_ATPase"/>
</dbReference>
<reference evidence="3 4" key="1">
    <citation type="submission" date="2018-08" db="EMBL/GenBank/DDBJ databases">
        <title>The reduced genetic potential of extracellular carbohydrate catabolism in Euzebyella marina RN62, a Flavobacteriia bacterium isolated from the hadal water.</title>
        <authorList>
            <person name="Xue C."/>
        </authorList>
    </citation>
    <scope>NUCLEOTIDE SEQUENCE [LARGE SCALE GENOMIC DNA]</scope>
    <source>
        <strain evidence="3 4">RN62</strain>
    </source>
</reference>
<evidence type="ECO:0000259" key="1">
    <source>
        <dbReference type="Pfam" id="PF13304"/>
    </source>
</evidence>
<dbReference type="AlphaFoldDB" id="A0A3G2L4I1"/>
<dbReference type="InterPro" id="IPR003959">
    <property type="entry name" value="ATPase_AAA_core"/>
</dbReference>
<dbReference type="GO" id="GO:0000731">
    <property type="term" value="P:DNA synthesis involved in DNA repair"/>
    <property type="evidence" value="ECO:0007669"/>
    <property type="project" value="TreeGrafter"/>
</dbReference>
<name>A0A3G2L4I1_9FLAO</name>
<dbReference type="OrthoDB" id="9791620at2"/>
<evidence type="ECO:0000313" key="4">
    <source>
        <dbReference type="Proteomes" id="UP000276309"/>
    </source>
</evidence>
<dbReference type="RefSeq" id="WP_121848229.1">
    <property type="nucleotide sequence ID" value="NZ_CP032050.1"/>
</dbReference>
<dbReference type="EMBL" id="CP032050">
    <property type="protein sequence ID" value="AYN67180.1"/>
    <property type="molecule type" value="Genomic_DNA"/>
</dbReference>
<dbReference type="InterPro" id="IPR027417">
    <property type="entry name" value="P-loop_NTPase"/>
</dbReference>
<feature type="domain" description="Rad50/SbcC-type AAA" evidence="2">
    <location>
        <begin position="313"/>
        <end position="579"/>
    </location>
</feature>
<dbReference type="GO" id="GO:0005524">
    <property type="term" value="F:ATP binding"/>
    <property type="evidence" value="ECO:0007669"/>
    <property type="project" value="UniProtKB-KW"/>
</dbReference>
<dbReference type="PANTHER" id="PTHR32182">
    <property type="entry name" value="DNA REPLICATION AND REPAIR PROTEIN RECF"/>
    <property type="match status" value="1"/>
</dbReference>
<evidence type="ECO:0000313" key="3">
    <source>
        <dbReference type="EMBL" id="AYN67180.1"/>
    </source>
</evidence>
<dbReference type="SUPFAM" id="SSF52540">
    <property type="entry name" value="P-loop containing nucleoside triphosphate hydrolases"/>
    <property type="match status" value="1"/>
</dbReference>
<dbReference type="NCBIfam" id="NF045780">
    <property type="entry name" value="TrlF_fam_ATP"/>
    <property type="match status" value="1"/>
</dbReference>
<dbReference type="Proteomes" id="UP000276309">
    <property type="component" value="Chromosome"/>
</dbReference>
<dbReference type="GO" id="GO:0006302">
    <property type="term" value="P:double-strand break repair"/>
    <property type="evidence" value="ECO:0007669"/>
    <property type="project" value="InterPro"/>
</dbReference>
<sequence>MNEIFNPIGSIWHRWDPHIHIPGTLKNDNYKGENALDEFVQRINISSPPIKALGITEYYVLDGYEKILPIFNAGKLPNVKLLFPNIELRFAVNAGKGSPINLHLLVSPEDPEHIDKTKRFLRDLKFKYDSEIYGCTNDELIKLGAAYLKKTTDNQHLLKTGIEQFKVSSDNLQEAFSNHKWARENILVAIPASKGDGTAQLQEDGLKALREELQRMAHIVFSGRPGDREYWCGKGTDSKEAIIEKYNGLKPCLHGSDAHDLEHVGNPDLDRYCWIRGDLKFETLRQICFEPERRVYIGKEIPSDGYPSHTIEKVSVKNADWLKTQEIGINSGLVAIIGARGSGKTALVEMIAAGAGSVDQSHTKRSFLERAQKLLTETTSTINWGNGEHQEFPVDVQKLPVESEEPRVRYLSQQFVEYLCSSDGLADELVNAIEQVIFDAHGVDERLGTRSFKELREIKTESIRRGIDKYQELLQEIGDEISVQDDLARNIEELKKKRTIENDAITRMKEDRKKLTPSDNKEVLEKLDKVREAAETKSQLIAGFEKKELKLQGLREEAEQFQNDSSLVQLNALKEEYAEADLTDEQWEKFTLTYKGDVKSLLNEKLIEVGKEIKKHKGQTENEVEKVNEKTEAYLSSYDNLSSNTYSLLIKEQRRLEAVIGVDNEKRKKYTDLSNKIAVLESALKQRDKEIEKAEAAPKKIEELFLKRKSTYELLIGQIEKEEKLLSKLYSPLQERLSSQDGTLSKLTFSVRRIVNIEQWAESGERLIDRSRIGPFKGVGTLTEIIKRELEEVWKTGSCKEIAQAMADFRSKYGPDFWKHAFEDARKNRETKKYWYDQISNWLYSIGHVSVNYGLQYEGVDVQQLSPGTRGIVLLLLYLSIDIDDERPLIIDQPEENLDPKSIFDELVDRFKEAKNRRQIIIVTHNANLVVNTDADQVIVASRGEHKMGSLPDIAYESGGLENPQIRNAVCNILEGGKRAFEERAKRLRISI</sequence>
<dbReference type="GO" id="GO:0016887">
    <property type="term" value="F:ATP hydrolysis activity"/>
    <property type="evidence" value="ECO:0007669"/>
    <property type="project" value="InterPro"/>
</dbReference>
<dbReference type="Pfam" id="PF13304">
    <property type="entry name" value="AAA_21"/>
    <property type="match status" value="1"/>
</dbReference>
<dbReference type="PANTHER" id="PTHR32182:SF22">
    <property type="entry name" value="ATP-DEPENDENT ENDONUCLEASE, OLD FAMILY-RELATED"/>
    <property type="match status" value="1"/>
</dbReference>
<dbReference type="Gene3D" id="3.40.50.300">
    <property type="entry name" value="P-loop containing nucleotide triphosphate hydrolases"/>
    <property type="match status" value="2"/>
</dbReference>
<keyword evidence="3" id="KW-0067">ATP-binding</keyword>
<proteinExistence type="predicted"/>